<feature type="transmembrane region" description="Helical" evidence="7">
    <location>
        <begin position="106"/>
        <end position="128"/>
    </location>
</feature>
<dbReference type="EMBL" id="JAVXUP010002217">
    <property type="protein sequence ID" value="KAK3004733.1"/>
    <property type="molecule type" value="Genomic_DNA"/>
</dbReference>
<comment type="subcellular location">
    <subcellularLocation>
        <location evidence="1">Membrane</location>
        <topology evidence="1">Multi-pass membrane protein</topology>
    </subcellularLocation>
</comment>
<name>A0AA88VBN2_9ASTE</name>
<dbReference type="GO" id="GO:0016020">
    <property type="term" value="C:membrane"/>
    <property type="evidence" value="ECO:0007669"/>
    <property type="project" value="UniProtKB-SubCell"/>
</dbReference>
<sequence>MAGRGEERDKQMKSLDDDEATLEQAYLDTEVPSWRNQITLRSMVVSLILSVVFNFIVMKLNLTTGIIPSINVAAGLLGYAMLKTWTVAINKCGLLKQPFTRQENTVIQTCVVACAGIAFSSGTASYMLGMSGKIAGQADAGNTPINVKNLSLAWMIPFLLVVSFVGLFSIVPLRKMMILQYKLTYPSGTATANLINSFHTPKGAKQAKKQVRTLFKWGGLSFLWGMAQWFFAAADGCGFVNFPTFGLKAYAKKFYFDFSATYVGVGMICPYMVNVSLLLGAIISWGIMWPLIEAQKGHWYSADLSPTNLHGIQGYRVFIAIATILGDGLFQVVANTIYTCFKLAKGKQKKDELSSIIPVSTSGESHDANITRFDEQRRIEYFLKDQIPNWLAILGYVVLAVLSIIVVPLIFHQVRWYHMLLAYIVAPVLAFCNAYGCGLSDWSLASNYGKLAILTFSAWVGMDHGGVLAGLATCGVMMNIVSTASDLMQDFKTGYLTLSSPRSMFFSQVCGTFMGCIMSPLVFWFFYKAYSVGDPDGPYPAPYALMYRGIAVLGVEGFSSLPKHCLTLSICFFCASIAINALTHILKKYETKYRIYRFIPSPMCMAIPFYLGGYFAIDMCVGSLILYIWELRNKKAAEEFGPAVASGLICGDSLWGVPAAILSLAGVKAPLCLRVFSSSTNDKVESLLGGS</sequence>
<dbReference type="InterPro" id="IPR004813">
    <property type="entry name" value="OPT"/>
</dbReference>
<feature type="transmembrane region" description="Helical" evidence="7">
    <location>
        <begin position="271"/>
        <end position="292"/>
    </location>
</feature>
<feature type="transmembrane region" description="Helical" evidence="7">
    <location>
        <begin position="565"/>
        <end position="586"/>
    </location>
</feature>
<evidence type="ECO:0000313" key="9">
    <source>
        <dbReference type="Proteomes" id="UP001188597"/>
    </source>
</evidence>
<dbReference type="Proteomes" id="UP001188597">
    <property type="component" value="Unassembled WGS sequence"/>
</dbReference>
<evidence type="ECO:0000256" key="5">
    <source>
        <dbReference type="ARBA" id="ARBA00022989"/>
    </source>
</evidence>
<keyword evidence="9" id="KW-1185">Reference proteome</keyword>
<feature type="transmembrane region" description="Helical" evidence="7">
    <location>
        <begin position="152"/>
        <end position="173"/>
    </location>
</feature>
<gene>
    <name evidence="8" type="ORF">RJ639_018214</name>
</gene>
<protein>
    <recommendedName>
        <fullName evidence="10">Metal-nicotianamine transporter YSL7</fullName>
    </recommendedName>
</protein>
<feature type="transmembrane region" description="Helical" evidence="7">
    <location>
        <begin position="312"/>
        <end position="341"/>
    </location>
</feature>
<evidence type="ECO:0000256" key="1">
    <source>
        <dbReference type="ARBA" id="ARBA00004141"/>
    </source>
</evidence>
<evidence type="ECO:0000256" key="2">
    <source>
        <dbReference type="ARBA" id="ARBA00010276"/>
    </source>
</evidence>
<keyword evidence="3" id="KW-0813">Transport</keyword>
<proteinExistence type="inferred from homology"/>
<feature type="transmembrane region" description="Helical" evidence="7">
    <location>
        <begin position="43"/>
        <end position="60"/>
    </location>
</feature>
<evidence type="ECO:0000313" key="8">
    <source>
        <dbReference type="EMBL" id="KAK3004733.1"/>
    </source>
</evidence>
<reference evidence="8" key="1">
    <citation type="submission" date="2022-12" db="EMBL/GenBank/DDBJ databases">
        <title>Draft genome assemblies for two species of Escallonia (Escalloniales).</title>
        <authorList>
            <person name="Chanderbali A."/>
            <person name="Dervinis C."/>
            <person name="Anghel I."/>
            <person name="Soltis D."/>
            <person name="Soltis P."/>
            <person name="Zapata F."/>
        </authorList>
    </citation>
    <scope>NUCLEOTIDE SEQUENCE</scope>
    <source>
        <strain evidence="8">UCBG64.0493</strain>
        <tissue evidence="8">Leaf</tissue>
    </source>
</reference>
<feature type="transmembrane region" description="Helical" evidence="7">
    <location>
        <begin position="606"/>
        <end position="629"/>
    </location>
</feature>
<feature type="transmembrane region" description="Helical" evidence="7">
    <location>
        <begin position="416"/>
        <end position="435"/>
    </location>
</feature>
<feature type="transmembrane region" description="Helical" evidence="7">
    <location>
        <begin position="466"/>
        <end position="484"/>
    </location>
</feature>
<comment type="caution">
    <text evidence="8">The sequence shown here is derived from an EMBL/GenBank/DDBJ whole genome shotgun (WGS) entry which is preliminary data.</text>
</comment>
<keyword evidence="4 7" id="KW-0812">Transmembrane</keyword>
<dbReference type="PANTHER" id="PTHR31645">
    <property type="entry name" value="OLIGOPEPTIDE TRANSPORTER YGL114W-RELATED"/>
    <property type="match status" value="1"/>
</dbReference>
<dbReference type="NCBIfam" id="TIGR00728">
    <property type="entry name" value="OPT_sfam"/>
    <property type="match status" value="1"/>
</dbReference>
<evidence type="ECO:0000256" key="4">
    <source>
        <dbReference type="ARBA" id="ARBA00022692"/>
    </source>
</evidence>
<evidence type="ECO:0008006" key="10">
    <source>
        <dbReference type="Google" id="ProtNLM"/>
    </source>
</evidence>
<feature type="transmembrane region" description="Helical" evidence="7">
    <location>
        <begin position="66"/>
        <end position="85"/>
    </location>
</feature>
<dbReference type="Pfam" id="PF03169">
    <property type="entry name" value="OPT"/>
    <property type="match status" value="1"/>
</dbReference>
<keyword evidence="5 7" id="KW-1133">Transmembrane helix</keyword>
<dbReference type="PANTHER" id="PTHR31645:SF20">
    <property type="entry name" value="METAL-NICOTIANAMINE TRANSPORTER YSL7"/>
    <property type="match status" value="1"/>
</dbReference>
<comment type="similarity">
    <text evidence="2">Belongs to the YSL (TC 2.A.67.2) family.</text>
</comment>
<feature type="transmembrane region" description="Helical" evidence="7">
    <location>
        <begin position="387"/>
        <end position="410"/>
    </location>
</feature>
<evidence type="ECO:0000256" key="7">
    <source>
        <dbReference type="SAM" id="Phobius"/>
    </source>
</evidence>
<dbReference type="GO" id="GO:0035673">
    <property type="term" value="F:oligopeptide transmembrane transporter activity"/>
    <property type="evidence" value="ECO:0007669"/>
    <property type="project" value="InterPro"/>
</dbReference>
<organism evidence="8 9">
    <name type="scientific">Escallonia herrerae</name>
    <dbReference type="NCBI Taxonomy" id="1293975"/>
    <lineage>
        <taxon>Eukaryota</taxon>
        <taxon>Viridiplantae</taxon>
        <taxon>Streptophyta</taxon>
        <taxon>Embryophyta</taxon>
        <taxon>Tracheophyta</taxon>
        <taxon>Spermatophyta</taxon>
        <taxon>Magnoliopsida</taxon>
        <taxon>eudicotyledons</taxon>
        <taxon>Gunneridae</taxon>
        <taxon>Pentapetalae</taxon>
        <taxon>asterids</taxon>
        <taxon>campanulids</taxon>
        <taxon>Escalloniales</taxon>
        <taxon>Escalloniaceae</taxon>
        <taxon>Escallonia</taxon>
    </lineage>
</organism>
<dbReference type="AlphaFoldDB" id="A0AA88VBN2"/>
<evidence type="ECO:0000256" key="6">
    <source>
        <dbReference type="ARBA" id="ARBA00023136"/>
    </source>
</evidence>
<feature type="transmembrane region" description="Helical" evidence="7">
    <location>
        <begin position="505"/>
        <end position="527"/>
    </location>
</feature>
<evidence type="ECO:0000256" key="3">
    <source>
        <dbReference type="ARBA" id="ARBA00022448"/>
    </source>
</evidence>
<accession>A0AA88VBN2</accession>
<keyword evidence="6 7" id="KW-0472">Membrane</keyword>
<dbReference type="InterPro" id="IPR045035">
    <property type="entry name" value="YSL-like"/>
</dbReference>